<evidence type="ECO:0000313" key="1">
    <source>
        <dbReference type="EMBL" id="ABK92984.1"/>
    </source>
</evidence>
<accession>A9P9D1</accession>
<dbReference type="AlphaFoldDB" id="A9P9D1"/>
<organism evidence="1">
    <name type="scientific">Populus trichocarpa</name>
    <name type="common">Western balsam poplar</name>
    <name type="synonym">Populus balsamifera subsp. trichocarpa</name>
    <dbReference type="NCBI Taxonomy" id="3694"/>
    <lineage>
        <taxon>Eukaryota</taxon>
        <taxon>Viridiplantae</taxon>
        <taxon>Streptophyta</taxon>
        <taxon>Embryophyta</taxon>
        <taxon>Tracheophyta</taxon>
        <taxon>Spermatophyta</taxon>
        <taxon>Magnoliopsida</taxon>
        <taxon>eudicotyledons</taxon>
        <taxon>Gunneridae</taxon>
        <taxon>Pentapetalae</taxon>
        <taxon>rosids</taxon>
        <taxon>fabids</taxon>
        <taxon>Malpighiales</taxon>
        <taxon>Salicaceae</taxon>
        <taxon>Saliceae</taxon>
        <taxon>Populus</taxon>
    </lineage>
</organism>
<protein>
    <submittedName>
        <fullName evidence="1">Uncharacterized protein</fullName>
    </submittedName>
</protein>
<sequence>MPLNIGCLTNLVVHLHPSHLLDPISLENACLSFLFCETG</sequence>
<proteinExistence type="evidence at transcript level"/>
<dbReference type="EMBL" id="EF144765">
    <property type="protein sequence ID" value="ABK92984.1"/>
    <property type="molecule type" value="mRNA"/>
</dbReference>
<reference evidence="1" key="1">
    <citation type="journal article" date="2008" name="BMC Genomics">
        <title>Analysis of 4,664 high-quality sequence-finished poplar full-length cDNA clones and their utility for the discovery of genes responding to insect feeding.</title>
        <authorList>
            <person name="Ralph S.G."/>
            <person name="Chun H.J."/>
            <person name="Cooper D."/>
            <person name="Kirkpatrick R."/>
            <person name="Kolosova N."/>
            <person name="Gunter L."/>
            <person name="Tuskan G.A."/>
            <person name="Douglas C.J."/>
            <person name="Holt R.A."/>
            <person name="Jones S.J."/>
            <person name="Marra M.A."/>
            <person name="Bohlmann J."/>
        </authorList>
    </citation>
    <scope>NUCLEOTIDE SEQUENCE</scope>
    <source>
        <tissue evidence="1">Phloem and cambium</tissue>
    </source>
</reference>
<name>A9P9D1_POPTR</name>